<name>A0ABP5CW65_9ACTN</name>
<evidence type="ECO:0000313" key="3">
    <source>
        <dbReference type="Proteomes" id="UP001499854"/>
    </source>
</evidence>
<evidence type="ECO:0000313" key="2">
    <source>
        <dbReference type="EMBL" id="GAA1968845.1"/>
    </source>
</evidence>
<evidence type="ECO:0000256" key="1">
    <source>
        <dbReference type="SAM" id="MobiDB-lite"/>
    </source>
</evidence>
<organism evidence="2 3">
    <name type="scientific">Catenulispora subtropica</name>
    <dbReference type="NCBI Taxonomy" id="450798"/>
    <lineage>
        <taxon>Bacteria</taxon>
        <taxon>Bacillati</taxon>
        <taxon>Actinomycetota</taxon>
        <taxon>Actinomycetes</taxon>
        <taxon>Catenulisporales</taxon>
        <taxon>Catenulisporaceae</taxon>
        <taxon>Catenulispora</taxon>
    </lineage>
</organism>
<accession>A0ABP5CW65</accession>
<protein>
    <recommendedName>
        <fullName evidence="4">DUF3806 domain-containing protein</fullName>
    </recommendedName>
</protein>
<evidence type="ECO:0008006" key="4">
    <source>
        <dbReference type="Google" id="ProtNLM"/>
    </source>
</evidence>
<gene>
    <name evidence="2" type="ORF">GCM10009838_29250</name>
</gene>
<keyword evidence="3" id="KW-1185">Reference proteome</keyword>
<proteinExistence type="predicted"/>
<reference evidence="3" key="1">
    <citation type="journal article" date="2019" name="Int. J. Syst. Evol. Microbiol.">
        <title>The Global Catalogue of Microorganisms (GCM) 10K type strain sequencing project: providing services to taxonomists for standard genome sequencing and annotation.</title>
        <authorList>
            <consortium name="The Broad Institute Genomics Platform"/>
            <consortium name="The Broad Institute Genome Sequencing Center for Infectious Disease"/>
            <person name="Wu L."/>
            <person name="Ma J."/>
        </authorList>
    </citation>
    <scope>NUCLEOTIDE SEQUENCE [LARGE SCALE GENOMIC DNA]</scope>
    <source>
        <strain evidence="3">JCM 16013</strain>
    </source>
</reference>
<sequence length="167" mass="18246">MVRAVGDVPHRSDGIRPPYPSRMDSRTKPADQEADADPSLPEAMAGELTRVAEAYRRLPHSKFALRLEPYGDRAQAGYWLATQVTLLAQGMESWDSPRPPAWRELPVLGVFALGDQIAVVGNDLLSAYLALKDPRETLVWTPGEGRVPADKAMAAVLDSTTALRKAL</sequence>
<dbReference type="EMBL" id="BAAAQM010000014">
    <property type="protein sequence ID" value="GAA1968845.1"/>
    <property type="molecule type" value="Genomic_DNA"/>
</dbReference>
<feature type="region of interest" description="Disordered" evidence="1">
    <location>
        <begin position="1"/>
        <end position="40"/>
    </location>
</feature>
<comment type="caution">
    <text evidence="2">The sequence shown here is derived from an EMBL/GenBank/DDBJ whole genome shotgun (WGS) entry which is preliminary data.</text>
</comment>
<dbReference type="Proteomes" id="UP001499854">
    <property type="component" value="Unassembled WGS sequence"/>
</dbReference>